<reference evidence="1 2" key="1">
    <citation type="submission" date="2016-05" db="EMBL/GenBank/DDBJ databases">
        <title>Microbial solvent formation.</title>
        <authorList>
            <person name="Poehlein A."/>
            <person name="Montoya Solano J.D."/>
            <person name="Flitsch S."/>
            <person name="Krabben P."/>
            <person name="Duerre P."/>
            <person name="Daniel R."/>
        </authorList>
    </citation>
    <scope>NUCLEOTIDE SEQUENCE [LARGE SCALE GENOMIC DNA]</scope>
    <source>
        <strain evidence="1 2">DSM 2619</strain>
    </source>
</reference>
<dbReference type="Proteomes" id="UP000190890">
    <property type="component" value="Unassembled WGS sequence"/>
</dbReference>
<dbReference type="AlphaFoldDB" id="A0A1S8TE67"/>
<dbReference type="Gene3D" id="3.40.630.30">
    <property type="match status" value="1"/>
</dbReference>
<dbReference type="CDD" id="cd04301">
    <property type="entry name" value="NAT_SF"/>
    <property type="match status" value="1"/>
</dbReference>
<sequence>MVGINYIENRLNANAMLGGFIHNNLCGFIWNHEEGSIGMLEVFPKYIGRGIGSALQIAATNEALANKSIPKDKLLKQIKLLLHFQKKLDFKFSNNKTCWLIK</sequence>
<evidence type="ECO:0000313" key="1">
    <source>
        <dbReference type="EMBL" id="OOM76028.1"/>
    </source>
</evidence>
<evidence type="ECO:0000313" key="2">
    <source>
        <dbReference type="Proteomes" id="UP000190890"/>
    </source>
</evidence>
<keyword evidence="2" id="KW-1185">Reference proteome</keyword>
<name>A0A1S8TE67_9CLOT</name>
<comment type="caution">
    <text evidence="1">The sequence shown here is derived from an EMBL/GenBank/DDBJ whole genome shotgun (WGS) entry which is preliminary data.</text>
</comment>
<accession>A0A1S8TE67</accession>
<dbReference type="SUPFAM" id="SSF55729">
    <property type="entry name" value="Acyl-CoA N-acyltransferases (Nat)"/>
    <property type="match status" value="1"/>
</dbReference>
<proteinExistence type="predicted"/>
<gene>
    <name evidence="1" type="ORF">CLPUN_28760</name>
</gene>
<dbReference type="InterPro" id="IPR016181">
    <property type="entry name" value="Acyl_CoA_acyltransferase"/>
</dbReference>
<protein>
    <recommendedName>
        <fullName evidence="3">N-acetyltransferase domain-containing protein</fullName>
    </recommendedName>
</protein>
<organism evidence="1 2">
    <name type="scientific">Clostridium puniceum</name>
    <dbReference type="NCBI Taxonomy" id="29367"/>
    <lineage>
        <taxon>Bacteria</taxon>
        <taxon>Bacillati</taxon>
        <taxon>Bacillota</taxon>
        <taxon>Clostridia</taxon>
        <taxon>Eubacteriales</taxon>
        <taxon>Clostridiaceae</taxon>
        <taxon>Clostridium</taxon>
    </lineage>
</organism>
<evidence type="ECO:0008006" key="3">
    <source>
        <dbReference type="Google" id="ProtNLM"/>
    </source>
</evidence>
<dbReference type="EMBL" id="LZZM01000178">
    <property type="protein sequence ID" value="OOM76028.1"/>
    <property type="molecule type" value="Genomic_DNA"/>
</dbReference>
<dbReference type="STRING" id="29367.CLPUN_28760"/>